<sequence>MRSAMFSGKRRLVTGLVAASLLATMVAETGQSPAVAKSAIKAGPAIDARIQPSTVTPVTGSEFGPICSDISEVKLLVGASITREISCQVNVPTGNDLTTVIGRLLNTATPPVGPSGTPSLSTTAPVVSFAITSSPAGVTASIAGNTLTLTGIAESALASVVVEASQIYVEASDPTFTYTGKTNIDFSATVKPVAPPTCQIFTTSTSINTALNVPLAYEALRSGGCQGGYGTLSYSVTAVAAANGSAVMADATTATFTPAGGFQTPADNSVKATFAVTATDEYGQTSVALDQYSGVIAGAAGATITVNVSEPRDCGGWVPKTETIFNNPLAGTSRDGKLSNSRFAITNRINNMIDCAPVGSTIAMSWFSFTDDNMVNHLIQAHRNGVNVRVLVNSHATKSSSSSFTAVNTLRAVLGSNITDATANASENAGSWLGSCDSGCLTPPAPAGIVFPDESEGEYPALHSKFFMITRAGSAKNVVGISSVNPTYEQAKVGFNNASVVVNDKTLFASMNQYYADLANAARGAGKATAYRQLKTDSKTTTYYVYPKTGSDDVLTMLRDIKCVYKVGKKTMRTQIYVNMFVFTRNAPAMELWKKAFASRANNGGCNVQIIYTDMDQRIKALNTRTGKYDFIPNGDKPSAWGAADCLSTFPTKKGKVQKLTAPALVFDAGKNRMVTAKVCKNGSLQGAIPTINKPGGYCWFNAKNKSTGGSLSMCVSTPLKITAFDKADNRAKLENVADASGSRWYSHQKYIAIDGMYGKPGKQLRQQVVISGTPNITSPGQKWNDEILTFTTSPEIYAQYVVNFNEMKAAILRRSGPSGMWRAEASW</sequence>
<gene>
    <name evidence="5" type="ORF">UFOPK2171_00815</name>
</gene>
<dbReference type="PANTHER" id="PTHR43856">
    <property type="entry name" value="CARDIOLIPIN HYDROLASE"/>
    <property type="match status" value="1"/>
</dbReference>
<keyword evidence="1" id="KW-0378">Hydrolase</keyword>
<organism evidence="5">
    <name type="scientific">freshwater metagenome</name>
    <dbReference type="NCBI Taxonomy" id="449393"/>
    <lineage>
        <taxon>unclassified sequences</taxon>
        <taxon>metagenomes</taxon>
        <taxon>ecological metagenomes</taxon>
    </lineage>
</organism>
<reference evidence="5" key="1">
    <citation type="submission" date="2020-05" db="EMBL/GenBank/DDBJ databases">
        <authorList>
            <person name="Chiriac C."/>
            <person name="Salcher M."/>
            <person name="Ghai R."/>
            <person name="Kavagutti S V."/>
        </authorList>
    </citation>
    <scope>NUCLEOTIDE SEQUENCE</scope>
</reference>
<feature type="domain" description="Phospholipase D-like" evidence="4">
    <location>
        <begin position="360"/>
        <end position="515"/>
    </location>
</feature>
<dbReference type="PANTHER" id="PTHR43856:SF1">
    <property type="entry name" value="MITOCHONDRIAL CARDIOLIPIN HYDROLASE"/>
    <property type="match status" value="1"/>
</dbReference>
<dbReference type="InterPro" id="IPR025202">
    <property type="entry name" value="PLD-like_dom"/>
</dbReference>
<dbReference type="GO" id="GO:0016042">
    <property type="term" value="P:lipid catabolic process"/>
    <property type="evidence" value="ECO:0007669"/>
    <property type="project" value="UniProtKB-KW"/>
</dbReference>
<evidence type="ECO:0000256" key="2">
    <source>
        <dbReference type="ARBA" id="ARBA00022963"/>
    </source>
</evidence>
<keyword evidence="3" id="KW-0443">Lipid metabolism</keyword>
<name>A0A6J6KXN7_9ZZZZ</name>
<evidence type="ECO:0000259" key="4">
    <source>
        <dbReference type="Pfam" id="PF13091"/>
    </source>
</evidence>
<keyword evidence="2" id="KW-0442">Lipid degradation</keyword>
<accession>A0A6J6KXN7</accession>
<dbReference type="EMBL" id="CAEZWD010000114">
    <property type="protein sequence ID" value="CAB4654222.1"/>
    <property type="molecule type" value="Genomic_DNA"/>
</dbReference>
<dbReference type="SUPFAM" id="SSF56024">
    <property type="entry name" value="Phospholipase D/nuclease"/>
    <property type="match status" value="2"/>
</dbReference>
<protein>
    <submittedName>
        <fullName evidence="5">Unannotated protein</fullName>
    </submittedName>
</protein>
<evidence type="ECO:0000256" key="1">
    <source>
        <dbReference type="ARBA" id="ARBA00022801"/>
    </source>
</evidence>
<dbReference type="Gene3D" id="3.30.870.10">
    <property type="entry name" value="Endonuclease Chain A"/>
    <property type="match status" value="2"/>
</dbReference>
<evidence type="ECO:0000256" key="3">
    <source>
        <dbReference type="ARBA" id="ARBA00023098"/>
    </source>
</evidence>
<proteinExistence type="predicted"/>
<evidence type="ECO:0000313" key="5">
    <source>
        <dbReference type="EMBL" id="CAB4654222.1"/>
    </source>
</evidence>
<dbReference type="InterPro" id="IPR051406">
    <property type="entry name" value="PLD_domain"/>
</dbReference>
<dbReference type="AlphaFoldDB" id="A0A6J6KXN7"/>
<dbReference type="GO" id="GO:0016891">
    <property type="term" value="F:RNA endonuclease activity producing 5'-phosphomonoesters, hydrolytic mechanism"/>
    <property type="evidence" value="ECO:0007669"/>
    <property type="project" value="TreeGrafter"/>
</dbReference>
<dbReference type="Pfam" id="PF13091">
    <property type="entry name" value="PLDc_2"/>
    <property type="match status" value="1"/>
</dbReference>